<dbReference type="RefSeq" id="WP_130886756.1">
    <property type="nucleotide sequence ID" value="NZ_CP020369.1"/>
</dbReference>
<gene>
    <name evidence="1" type="ORF">HX787_30295</name>
</gene>
<reference evidence="1 2" key="1">
    <citation type="submission" date="2020-04" db="EMBL/GenBank/DDBJ databases">
        <title>Molecular characterization of pseudomonads from Agaricus bisporus reveal novel blotch 2 pathogens in Western Europe.</title>
        <authorList>
            <person name="Taparia T."/>
            <person name="Krijger M."/>
            <person name="Haynes E."/>
            <person name="Elpinstone J.G."/>
            <person name="Noble R."/>
            <person name="Van Der Wolf J."/>
        </authorList>
    </citation>
    <scope>NUCLEOTIDE SEQUENCE [LARGE SCALE GENOMIC DNA]</scope>
    <source>
        <strain evidence="1 2">IPO3746</strain>
    </source>
</reference>
<comment type="caution">
    <text evidence="1">The sequence shown here is derived from an EMBL/GenBank/DDBJ whole genome shotgun (WGS) entry which is preliminary data.</text>
</comment>
<accession>A0A7Y8DSU6</accession>
<evidence type="ECO:0000313" key="2">
    <source>
        <dbReference type="Proteomes" id="UP000549134"/>
    </source>
</evidence>
<organism evidence="1 2">
    <name type="scientific">Pseudomonas tolaasii</name>
    <dbReference type="NCBI Taxonomy" id="29442"/>
    <lineage>
        <taxon>Bacteria</taxon>
        <taxon>Pseudomonadati</taxon>
        <taxon>Pseudomonadota</taxon>
        <taxon>Gammaproteobacteria</taxon>
        <taxon>Pseudomonadales</taxon>
        <taxon>Pseudomonadaceae</taxon>
        <taxon>Pseudomonas</taxon>
    </lineage>
</organism>
<dbReference type="AlphaFoldDB" id="A0A7Y8DSU6"/>
<proteinExistence type="predicted"/>
<sequence>MSFFDIFKRNKVEKEEKRYPITSEGTDGVVFICSLIQEQFSLITMSGGKIPPILHSSSSGKFEIDQWLAGYILGFYDAFLQSQNQKYDPNALELIFSVFYGEEVAEESTKQCLLATLTLGDKSENFFKIAFDEFNDGVYEGGNNFMDWRDKKIQAPLAIYKKYLS</sequence>
<dbReference type="Proteomes" id="UP000549134">
    <property type="component" value="Unassembled WGS sequence"/>
</dbReference>
<protein>
    <submittedName>
        <fullName evidence="1">Uncharacterized protein</fullName>
    </submittedName>
</protein>
<name>A0A7Y8DSU6_PSETO</name>
<dbReference type="GeneID" id="55849284"/>
<evidence type="ECO:0000313" key="1">
    <source>
        <dbReference type="EMBL" id="NWD40143.1"/>
    </source>
</evidence>
<dbReference type="EMBL" id="JACAQK010000050">
    <property type="protein sequence ID" value="NWD40143.1"/>
    <property type="molecule type" value="Genomic_DNA"/>
</dbReference>